<evidence type="ECO:0000259" key="6">
    <source>
        <dbReference type="PROSITE" id="PS50983"/>
    </source>
</evidence>
<dbReference type="CDD" id="cd01146">
    <property type="entry name" value="FhuD"/>
    <property type="match status" value="1"/>
</dbReference>
<comment type="subcellular location">
    <subcellularLocation>
        <location evidence="1">Cell envelope</location>
    </subcellularLocation>
</comment>
<dbReference type="AlphaFoldDB" id="A0A238ZIJ6"/>
<dbReference type="PROSITE" id="PS51257">
    <property type="entry name" value="PROKAR_LIPOPROTEIN"/>
    <property type="match status" value="1"/>
</dbReference>
<keyword evidence="8" id="KW-1185">Reference proteome</keyword>
<dbReference type="Gene3D" id="3.40.50.1980">
    <property type="entry name" value="Nitrogenase molybdenum iron protein domain"/>
    <property type="match status" value="2"/>
</dbReference>
<feature type="chain" id="PRO_5038816810" evidence="5">
    <location>
        <begin position="27"/>
        <end position="339"/>
    </location>
</feature>
<dbReference type="GO" id="GO:0030288">
    <property type="term" value="C:outer membrane-bounded periplasmic space"/>
    <property type="evidence" value="ECO:0007669"/>
    <property type="project" value="TreeGrafter"/>
</dbReference>
<dbReference type="RefSeq" id="WP_217897116.1">
    <property type="nucleotide sequence ID" value="NZ_FZOH01000001.1"/>
</dbReference>
<dbReference type="Proteomes" id="UP000198386">
    <property type="component" value="Unassembled WGS sequence"/>
</dbReference>
<feature type="signal peptide" evidence="5">
    <location>
        <begin position="1"/>
        <end position="26"/>
    </location>
</feature>
<evidence type="ECO:0000313" key="8">
    <source>
        <dbReference type="Proteomes" id="UP000198386"/>
    </source>
</evidence>
<evidence type="ECO:0000256" key="5">
    <source>
        <dbReference type="SAM" id="SignalP"/>
    </source>
</evidence>
<keyword evidence="4 5" id="KW-0732">Signal</keyword>
<keyword evidence="3" id="KW-0813">Transport</keyword>
<dbReference type="SUPFAM" id="SSF53807">
    <property type="entry name" value="Helical backbone' metal receptor"/>
    <property type="match status" value="1"/>
</dbReference>
<evidence type="ECO:0000256" key="4">
    <source>
        <dbReference type="ARBA" id="ARBA00022729"/>
    </source>
</evidence>
<proteinExistence type="inferred from homology"/>
<evidence type="ECO:0000313" key="7">
    <source>
        <dbReference type="EMBL" id="SNR82524.1"/>
    </source>
</evidence>
<evidence type="ECO:0000256" key="1">
    <source>
        <dbReference type="ARBA" id="ARBA00004196"/>
    </source>
</evidence>
<gene>
    <name evidence="7" type="ORF">SAMN04488107_0072</name>
</gene>
<reference evidence="8" key="1">
    <citation type="submission" date="2017-06" db="EMBL/GenBank/DDBJ databases">
        <authorList>
            <person name="Varghese N."/>
            <person name="Submissions S."/>
        </authorList>
    </citation>
    <scope>NUCLEOTIDE SEQUENCE [LARGE SCALE GENOMIC DNA]</scope>
    <source>
        <strain evidence="8">DSM 45423</strain>
    </source>
</reference>
<dbReference type="InterPro" id="IPR002491">
    <property type="entry name" value="ABC_transptr_periplasmic_BD"/>
</dbReference>
<dbReference type="PANTHER" id="PTHR30532:SF24">
    <property type="entry name" value="FERRIC ENTEROBACTIN-BINDING PERIPLASMIC PROTEIN FEPB"/>
    <property type="match status" value="1"/>
</dbReference>
<protein>
    <submittedName>
        <fullName evidence="7">Iron complex transport system substrate-binding protein</fullName>
    </submittedName>
</protein>
<dbReference type="GO" id="GO:1901678">
    <property type="term" value="P:iron coordination entity transport"/>
    <property type="evidence" value="ECO:0007669"/>
    <property type="project" value="UniProtKB-ARBA"/>
</dbReference>
<evidence type="ECO:0000256" key="2">
    <source>
        <dbReference type="ARBA" id="ARBA00008814"/>
    </source>
</evidence>
<evidence type="ECO:0000256" key="3">
    <source>
        <dbReference type="ARBA" id="ARBA00022448"/>
    </source>
</evidence>
<dbReference type="Pfam" id="PF01497">
    <property type="entry name" value="Peripla_BP_2"/>
    <property type="match status" value="1"/>
</dbReference>
<sequence length="339" mass="35357">MPTNLPRPARLAVPLAVLVLSGGLTACGGAEHDDAASAAGPSSSSDAFPVTIENRFGTTEIPAEPQRVVTVGFNDQDFVLALGVTPVGERQLLGDYDATSRPWAEDLLPAEDVPTVGSDEIDVEAVAALEPDLIVGVYSFMDEAVYDQLSGIAPTLAQTDEYADGATPWQEQTLLTGRALGREDEAQQLVDDVEGRFRQAVEENPGFSGSSIAVDLTGVGSGHYLLGADDLRTQFFTDLGFTVPDASTDVSQERLDLLEADVLAVNGYDRDDADADTLLSALDVVTEDRTVLLGGYSGDVSAALGFGSPLSLPYLLDEVVPALAAAGDGDPSTEVPALG</sequence>
<name>A0A238ZIJ6_9ACTN</name>
<dbReference type="InterPro" id="IPR051313">
    <property type="entry name" value="Bact_iron-sidero_bind"/>
</dbReference>
<feature type="domain" description="Fe/B12 periplasmic-binding" evidence="6">
    <location>
        <begin position="67"/>
        <end position="327"/>
    </location>
</feature>
<dbReference type="EMBL" id="FZOH01000001">
    <property type="protein sequence ID" value="SNR82524.1"/>
    <property type="molecule type" value="Genomic_DNA"/>
</dbReference>
<dbReference type="PANTHER" id="PTHR30532">
    <property type="entry name" value="IRON III DICITRATE-BINDING PERIPLASMIC PROTEIN"/>
    <property type="match status" value="1"/>
</dbReference>
<dbReference type="PROSITE" id="PS50983">
    <property type="entry name" value="FE_B12_PBP"/>
    <property type="match status" value="1"/>
</dbReference>
<organism evidence="7 8">
    <name type="scientific">Geodermatophilus saharensis</name>
    <dbReference type="NCBI Taxonomy" id="1137994"/>
    <lineage>
        <taxon>Bacteria</taxon>
        <taxon>Bacillati</taxon>
        <taxon>Actinomycetota</taxon>
        <taxon>Actinomycetes</taxon>
        <taxon>Geodermatophilales</taxon>
        <taxon>Geodermatophilaceae</taxon>
        <taxon>Geodermatophilus</taxon>
    </lineage>
</organism>
<comment type="similarity">
    <text evidence="2">Belongs to the bacterial solute-binding protein 8 family.</text>
</comment>
<accession>A0A238ZIJ6</accession>